<feature type="region of interest" description="Disordered" evidence="1">
    <location>
        <begin position="77"/>
        <end position="636"/>
    </location>
</feature>
<organism evidence="2 3">
    <name type="scientific">Nocardia fluminea</name>
    <dbReference type="NCBI Taxonomy" id="134984"/>
    <lineage>
        <taxon>Bacteria</taxon>
        <taxon>Bacillati</taxon>
        <taxon>Actinomycetota</taxon>
        <taxon>Actinomycetes</taxon>
        <taxon>Mycobacteriales</taxon>
        <taxon>Nocardiaceae</taxon>
        <taxon>Nocardia</taxon>
    </lineage>
</organism>
<evidence type="ECO:0000313" key="3">
    <source>
        <dbReference type="Proteomes" id="UP000233766"/>
    </source>
</evidence>
<keyword evidence="3" id="KW-1185">Reference proteome</keyword>
<dbReference type="RefSeq" id="WP_101466698.1">
    <property type="nucleotide sequence ID" value="NZ_PJMW01000002.1"/>
</dbReference>
<accession>A0A2N3VGW5</accession>
<feature type="region of interest" description="Disordered" evidence="1">
    <location>
        <begin position="664"/>
        <end position="683"/>
    </location>
</feature>
<feature type="compositionally biased region" description="Basic and acidic residues" evidence="1">
    <location>
        <begin position="352"/>
        <end position="363"/>
    </location>
</feature>
<feature type="compositionally biased region" description="Polar residues" evidence="1">
    <location>
        <begin position="405"/>
        <end position="415"/>
    </location>
</feature>
<feature type="compositionally biased region" description="Basic and acidic residues" evidence="1">
    <location>
        <begin position="95"/>
        <end position="117"/>
    </location>
</feature>
<feature type="compositionally biased region" description="Low complexity" evidence="1">
    <location>
        <begin position="157"/>
        <end position="178"/>
    </location>
</feature>
<feature type="compositionally biased region" description="Basic and acidic residues" evidence="1">
    <location>
        <begin position="127"/>
        <end position="151"/>
    </location>
</feature>
<feature type="compositionally biased region" description="Pro residues" evidence="1">
    <location>
        <begin position="510"/>
        <end position="523"/>
    </location>
</feature>
<evidence type="ECO:0000313" key="2">
    <source>
        <dbReference type="EMBL" id="PKV80844.1"/>
    </source>
</evidence>
<dbReference type="AlphaFoldDB" id="A0A2N3VGW5"/>
<sequence>MNHAEHDESIGSMLASIATALREVSDKLDIVAARVQLDVPTFPADEDLPDHTRIRRLESWAFRASQDISRLSSRLDALDNDGESDSGRPARGTLSRREVREAAEAAERAADGFDDPRSSPGSLPPHQNRDSSRPPLERRNSPARPATDHLGDPTALAATPVPRTAEAAAAPLGRPASPDTDSFAAVGGTDSGHEPSTRRSAPTRLSSTGDRSGERVAAASFVNGTSTNGTNGSAKGVAGDIASTRNGTTVPAASGTVLTAPAVETPEASAPTSATAPATALAEDHAPISDVGTSSAASATLPGSAEVRAVVREGGANGLGARTRVPSTPVEAQSPRTAPADPLTAEISPDAVIERARPVKKPTDNPATGNGRLGVPSPEGLSTNGNGVAPAPADPVRAADDHLSSGFTGERSTPPLNGKPVSGFDPYSPDAALHRGESNPPAEGSRPDPSAQAEPLGNTANGIHWSFTDEPAPDRNGHARNGFTSDSAHRAESLFDDFTPRDRLTTGESPEPPTPSGPPPRLTPPTELTTQPNQVPADPARTADSAQVNGTAFPSPSSADRPADTGGSPVQHGLPEQAPRTGHAALTDHDRPSSDFDPPTLGLPNGREGSTSGTESVERPAADPIPPTATDSAGITVTGTYRAFDIERAHVDKLQAMLDELKRSAGLPPGRRDVFGPPTPDVG</sequence>
<feature type="compositionally biased region" description="Low complexity" evidence="1">
    <location>
        <begin position="264"/>
        <end position="281"/>
    </location>
</feature>
<feature type="compositionally biased region" description="Polar residues" evidence="1">
    <location>
        <begin position="198"/>
        <end position="210"/>
    </location>
</feature>
<comment type="caution">
    <text evidence="2">The sequence shown here is derived from an EMBL/GenBank/DDBJ whole genome shotgun (WGS) entry which is preliminary data.</text>
</comment>
<dbReference type="Proteomes" id="UP000233766">
    <property type="component" value="Unassembled WGS sequence"/>
</dbReference>
<gene>
    <name evidence="2" type="ORF">ATK86_5277</name>
</gene>
<evidence type="ECO:0000256" key="1">
    <source>
        <dbReference type="SAM" id="MobiDB-lite"/>
    </source>
</evidence>
<dbReference type="OrthoDB" id="4534830at2"/>
<proteinExistence type="predicted"/>
<reference evidence="2 3" key="1">
    <citation type="submission" date="2017-12" db="EMBL/GenBank/DDBJ databases">
        <title>Sequencing the genomes of 1000 Actinobacteria strains.</title>
        <authorList>
            <person name="Klenk H.-P."/>
        </authorList>
    </citation>
    <scope>NUCLEOTIDE SEQUENCE [LARGE SCALE GENOMIC DNA]</scope>
    <source>
        <strain evidence="2 3">DSM 44489</strain>
    </source>
</reference>
<name>A0A2N3VGW5_9NOCA</name>
<feature type="compositionally biased region" description="Basic and acidic residues" evidence="1">
    <location>
        <begin position="487"/>
        <end position="505"/>
    </location>
</feature>
<feature type="compositionally biased region" description="Polar residues" evidence="1">
    <location>
        <begin position="544"/>
        <end position="558"/>
    </location>
</feature>
<protein>
    <submittedName>
        <fullName evidence="2">Uncharacterized protein</fullName>
    </submittedName>
</protein>
<feature type="compositionally biased region" description="Polar residues" evidence="1">
    <location>
        <begin position="222"/>
        <end position="233"/>
    </location>
</feature>
<dbReference type="EMBL" id="PJMW01000002">
    <property type="protein sequence ID" value="PKV80844.1"/>
    <property type="molecule type" value="Genomic_DNA"/>
</dbReference>